<dbReference type="GO" id="GO:0015035">
    <property type="term" value="F:protein-disulfide reductase activity"/>
    <property type="evidence" value="ECO:0007669"/>
    <property type="project" value="InterPro"/>
</dbReference>
<proteinExistence type="predicted"/>
<sequence length="134" mass="15515">MKREQLTILYDGQCPLCVKEMRHLMKADSQHKIQLADINAPDFTTRFPEVSHQAAMSKLHGYLEDQSSKTLVTGLDVTYHAWRLVGKGWLIAPLRWPVIKVIADYCYLKFAKNRFTLSRWLTGQSRCQSCSIDR</sequence>
<dbReference type="AlphaFoldDB" id="A0AA48HMX4"/>
<dbReference type="InterPro" id="IPR044691">
    <property type="entry name" value="DCC1_Trx"/>
</dbReference>
<evidence type="ECO:0000313" key="1">
    <source>
        <dbReference type="EMBL" id="BDX08169.1"/>
    </source>
</evidence>
<dbReference type="KEGG" id="pmaw:MACH26_36900"/>
<evidence type="ECO:0000313" key="2">
    <source>
        <dbReference type="Proteomes" id="UP001333710"/>
    </source>
</evidence>
<dbReference type="Pfam" id="PF04134">
    <property type="entry name" value="DCC1-like"/>
    <property type="match status" value="1"/>
</dbReference>
<gene>
    <name evidence="1" type="ORF">MACH26_36900</name>
</gene>
<dbReference type="Proteomes" id="UP001333710">
    <property type="component" value="Chromosome"/>
</dbReference>
<keyword evidence="2" id="KW-1185">Reference proteome</keyword>
<protein>
    <submittedName>
        <fullName evidence="1">Redox protein</fullName>
    </submittedName>
</protein>
<reference evidence="1" key="1">
    <citation type="submission" date="2023-01" db="EMBL/GenBank/DDBJ databases">
        <title>Complete genome sequence of Planctobacterium marinum strain Dej080120_11.</title>
        <authorList>
            <person name="Ueki S."/>
            <person name="Maruyama F."/>
        </authorList>
    </citation>
    <scope>NUCLEOTIDE SEQUENCE</scope>
    <source>
        <strain evidence="1">Dej080120_11</strain>
    </source>
</reference>
<dbReference type="PANTHER" id="PTHR34290">
    <property type="entry name" value="SI:CH73-390P7.2"/>
    <property type="match status" value="1"/>
</dbReference>
<dbReference type="InterPro" id="IPR007263">
    <property type="entry name" value="DCC1-like"/>
</dbReference>
<dbReference type="RefSeq" id="WP_338294246.1">
    <property type="nucleotide sequence ID" value="NZ_AP027272.1"/>
</dbReference>
<dbReference type="EMBL" id="AP027272">
    <property type="protein sequence ID" value="BDX08169.1"/>
    <property type="molecule type" value="Genomic_DNA"/>
</dbReference>
<name>A0AA48HMX4_9ALTE</name>
<accession>A0AA48HMX4</accession>
<organism evidence="1 2">
    <name type="scientific">Planctobacterium marinum</name>
    <dbReference type="NCBI Taxonomy" id="1631968"/>
    <lineage>
        <taxon>Bacteria</taxon>
        <taxon>Pseudomonadati</taxon>
        <taxon>Pseudomonadota</taxon>
        <taxon>Gammaproteobacteria</taxon>
        <taxon>Alteromonadales</taxon>
        <taxon>Alteromonadaceae</taxon>
        <taxon>Planctobacterium</taxon>
    </lineage>
</organism>
<dbReference type="PANTHER" id="PTHR34290:SF2">
    <property type="entry name" value="OS04G0668800 PROTEIN"/>
    <property type="match status" value="1"/>
</dbReference>